<dbReference type="EMBL" id="BAAALT010000121">
    <property type="protein sequence ID" value="GAA1812930.1"/>
    <property type="molecule type" value="Genomic_DNA"/>
</dbReference>
<dbReference type="Proteomes" id="UP001500218">
    <property type="component" value="Unassembled WGS sequence"/>
</dbReference>
<evidence type="ECO:0000313" key="1">
    <source>
        <dbReference type="EMBL" id="GAA1812930.1"/>
    </source>
</evidence>
<accession>A0ABN2M774</accession>
<protein>
    <submittedName>
        <fullName evidence="1">Uncharacterized protein</fullName>
    </submittedName>
</protein>
<evidence type="ECO:0000313" key="2">
    <source>
        <dbReference type="Proteomes" id="UP001500218"/>
    </source>
</evidence>
<keyword evidence="2" id="KW-1185">Reference proteome</keyword>
<organism evidence="1 2">
    <name type="scientific">Luedemannella flava</name>
    <dbReference type="NCBI Taxonomy" id="349316"/>
    <lineage>
        <taxon>Bacteria</taxon>
        <taxon>Bacillati</taxon>
        <taxon>Actinomycetota</taxon>
        <taxon>Actinomycetes</taxon>
        <taxon>Micromonosporales</taxon>
        <taxon>Micromonosporaceae</taxon>
        <taxon>Luedemannella</taxon>
    </lineage>
</organism>
<comment type="caution">
    <text evidence="1">The sequence shown here is derived from an EMBL/GenBank/DDBJ whole genome shotgun (WGS) entry which is preliminary data.</text>
</comment>
<name>A0ABN2M774_9ACTN</name>
<gene>
    <name evidence="1" type="ORF">GCM10009682_37620</name>
</gene>
<sequence>MAPTGDPAKATAGVDTSSTTIAVSMRNPTTSLPRIGSRSYDTRPAEWQGRHSLRHMRTVGGLQGRSLRQMRTVGEVAACPPRQMLTVGEIPARSPGYMCAVGGLDVGLLAICAHLARGVATAFVQSSRS</sequence>
<reference evidence="1 2" key="1">
    <citation type="journal article" date="2019" name="Int. J. Syst. Evol. Microbiol.">
        <title>The Global Catalogue of Microorganisms (GCM) 10K type strain sequencing project: providing services to taxonomists for standard genome sequencing and annotation.</title>
        <authorList>
            <consortium name="The Broad Institute Genomics Platform"/>
            <consortium name="The Broad Institute Genome Sequencing Center for Infectious Disease"/>
            <person name="Wu L."/>
            <person name="Ma J."/>
        </authorList>
    </citation>
    <scope>NUCLEOTIDE SEQUENCE [LARGE SCALE GENOMIC DNA]</scope>
    <source>
        <strain evidence="1 2">JCM 13250</strain>
    </source>
</reference>
<proteinExistence type="predicted"/>